<gene>
    <name evidence="2" type="ORF">M431DRAFT_460181</name>
</gene>
<feature type="region of interest" description="Disordered" evidence="1">
    <location>
        <begin position="1"/>
        <end position="52"/>
    </location>
</feature>
<evidence type="ECO:0000313" key="3">
    <source>
        <dbReference type="Proteomes" id="UP000241690"/>
    </source>
</evidence>
<dbReference type="RefSeq" id="XP_024772964.1">
    <property type="nucleotide sequence ID" value="XM_024915347.1"/>
</dbReference>
<keyword evidence="3" id="KW-1185">Reference proteome</keyword>
<reference evidence="2 3" key="1">
    <citation type="submission" date="2016-07" db="EMBL/GenBank/DDBJ databases">
        <title>Multiple horizontal gene transfer events from other fungi enriched the ability of initially mycotrophic Trichoderma (Ascomycota) to feed on dead plant biomass.</title>
        <authorList>
            <consortium name="DOE Joint Genome Institute"/>
            <person name="Aerts A."/>
            <person name="Atanasova L."/>
            <person name="Chenthamara K."/>
            <person name="Zhang J."/>
            <person name="Grujic M."/>
            <person name="Henrissat B."/>
            <person name="Kuo A."/>
            <person name="Salamov A."/>
            <person name="Lipzen A."/>
            <person name="Labutti K."/>
            <person name="Barry K."/>
            <person name="Miao Y."/>
            <person name="Rahimi M.J."/>
            <person name="Shen Q."/>
            <person name="Grigoriev I.V."/>
            <person name="Kubicek C.P."/>
            <person name="Druzhinina I.S."/>
        </authorList>
    </citation>
    <scope>NUCLEOTIDE SEQUENCE [LARGE SCALE GENOMIC DNA]</scope>
    <source>
        <strain evidence="2 3">CBS 226.95</strain>
    </source>
</reference>
<name>A0A2T4A899_TRIHA</name>
<evidence type="ECO:0000313" key="2">
    <source>
        <dbReference type="EMBL" id="PTB53287.1"/>
    </source>
</evidence>
<sequence length="88" mass="9975">MSLSMSIPVTHHHHHHLQTPSPHSNQNNPKQQQQTGRLDHTTHHQQTSDSRLHILVPHRLLVRLPLTESEASSRISLLQQGELGSLRG</sequence>
<dbReference type="Proteomes" id="UP000241690">
    <property type="component" value="Unassembled WGS sequence"/>
</dbReference>
<dbReference type="EMBL" id="KZ679682">
    <property type="protein sequence ID" value="PTB53287.1"/>
    <property type="molecule type" value="Genomic_DNA"/>
</dbReference>
<feature type="compositionally biased region" description="Polar residues" evidence="1">
    <location>
        <begin position="18"/>
        <end position="36"/>
    </location>
</feature>
<organism evidence="2 3">
    <name type="scientific">Trichoderma harzianum CBS 226.95</name>
    <dbReference type="NCBI Taxonomy" id="983964"/>
    <lineage>
        <taxon>Eukaryota</taxon>
        <taxon>Fungi</taxon>
        <taxon>Dikarya</taxon>
        <taxon>Ascomycota</taxon>
        <taxon>Pezizomycotina</taxon>
        <taxon>Sordariomycetes</taxon>
        <taxon>Hypocreomycetidae</taxon>
        <taxon>Hypocreales</taxon>
        <taxon>Hypocreaceae</taxon>
        <taxon>Trichoderma</taxon>
    </lineage>
</organism>
<proteinExistence type="predicted"/>
<protein>
    <submittedName>
        <fullName evidence="2">Uncharacterized protein</fullName>
    </submittedName>
</protein>
<dbReference type="AlphaFoldDB" id="A0A2T4A899"/>
<evidence type="ECO:0000256" key="1">
    <source>
        <dbReference type="SAM" id="MobiDB-lite"/>
    </source>
</evidence>
<accession>A0A2T4A899</accession>
<dbReference type="GeneID" id="36623914"/>